<dbReference type="PANTHER" id="PTHR30417:SF1">
    <property type="entry name" value="N-ACETYLMURAMOYL-L-ALANINE AMIDASE AMID"/>
    <property type="match status" value="1"/>
</dbReference>
<evidence type="ECO:0000256" key="4">
    <source>
        <dbReference type="ARBA" id="ARBA00023316"/>
    </source>
</evidence>
<comment type="catalytic activity">
    <reaction evidence="1">
        <text>Hydrolyzes the link between N-acetylmuramoyl residues and L-amino acid residues in certain cell-wall glycopeptides.</text>
        <dbReference type="EC" id="3.5.1.28"/>
    </reaction>
</comment>
<keyword evidence="8" id="KW-1185">Reference proteome</keyword>
<gene>
    <name evidence="7" type="ORF">UC34_19835</name>
</gene>
<dbReference type="InterPro" id="IPR006311">
    <property type="entry name" value="TAT_signal"/>
</dbReference>
<feature type="region of interest" description="Disordered" evidence="5">
    <location>
        <begin position="38"/>
        <end position="58"/>
    </location>
</feature>
<dbReference type="InterPro" id="IPR051206">
    <property type="entry name" value="NAMLAA_amidase_2"/>
</dbReference>
<protein>
    <recommendedName>
        <fullName evidence="2">N-acetylmuramoyl-L-alanine amidase</fullName>
        <ecNumber evidence="2">3.5.1.28</ecNumber>
    </recommendedName>
</protein>
<keyword evidence="4" id="KW-0961">Cell wall biogenesis/degradation</keyword>
<name>A0ABN4U7K6_9BURK</name>
<dbReference type="Pfam" id="PF01510">
    <property type="entry name" value="Amidase_2"/>
    <property type="match status" value="1"/>
</dbReference>
<dbReference type="SUPFAM" id="SSF55846">
    <property type="entry name" value="N-acetylmuramoyl-L-alanine amidase-like"/>
    <property type="match status" value="1"/>
</dbReference>
<evidence type="ECO:0000256" key="5">
    <source>
        <dbReference type="SAM" id="MobiDB-lite"/>
    </source>
</evidence>
<dbReference type="InterPro" id="IPR002502">
    <property type="entry name" value="Amidase_domain"/>
</dbReference>
<evidence type="ECO:0000256" key="1">
    <source>
        <dbReference type="ARBA" id="ARBA00001561"/>
    </source>
</evidence>
<organism evidence="7 8">
    <name type="scientific">Pandoraea vervacti</name>
    <dbReference type="NCBI Taxonomy" id="656178"/>
    <lineage>
        <taxon>Bacteria</taxon>
        <taxon>Pseudomonadati</taxon>
        <taxon>Pseudomonadota</taxon>
        <taxon>Betaproteobacteria</taxon>
        <taxon>Burkholderiales</taxon>
        <taxon>Burkholderiaceae</taxon>
        <taxon>Pandoraea</taxon>
    </lineage>
</organism>
<evidence type="ECO:0000256" key="2">
    <source>
        <dbReference type="ARBA" id="ARBA00011901"/>
    </source>
</evidence>
<dbReference type="PANTHER" id="PTHR30417">
    <property type="entry name" value="N-ACETYLMURAMOYL-L-ALANINE AMIDASE AMID"/>
    <property type="match status" value="1"/>
</dbReference>
<keyword evidence="3" id="KW-0378">Hydrolase</keyword>
<evidence type="ECO:0000313" key="8">
    <source>
        <dbReference type="Proteomes" id="UP000035085"/>
    </source>
</evidence>
<dbReference type="EC" id="3.5.1.28" evidence="2"/>
<evidence type="ECO:0000256" key="3">
    <source>
        <dbReference type="ARBA" id="ARBA00022801"/>
    </source>
</evidence>
<feature type="compositionally biased region" description="Low complexity" evidence="5">
    <location>
        <begin position="38"/>
        <end position="55"/>
    </location>
</feature>
<sequence>MRNVRQTPVGDATTSQRRDFLARATGLCVALGAPPLTQASTTTSPAASASPGPRSVEFDIDTSVRSPNQECRIRTLVLHYTEVSLAESLQILTNVARSVSAHYLVPDTPRSDGHFHVYQLVPETQLAHHAGVSAWQGERMCKGSRSTVLMRGEYVGTFASTK</sequence>
<dbReference type="RefSeq" id="WP_052811139.1">
    <property type="nucleotide sequence ID" value="NZ_CP010897.2"/>
</dbReference>
<evidence type="ECO:0000259" key="6">
    <source>
        <dbReference type="Pfam" id="PF01510"/>
    </source>
</evidence>
<dbReference type="EMBL" id="CP010897">
    <property type="protein sequence ID" value="APD11390.1"/>
    <property type="molecule type" value="Genomic_DNA"/>
</dbReference>
<dbReference type="Proteomes" id="UP000035085">
    <property type="component" value="Chromosome"/>
</dbReference>
<feature type="domain" description="N-acetylmuramoyl-L-alanine amidase" evidence="6">
    <location>
        <begin position="72"/>
        <end position="135"/>
    </location>
</feature>
<dbReference type="InterPro" id="IPR036505">
    <property type="entry name" value="Amidase/PGRP_sf"/>
</dbReference>
<dbReference type="PROSITE" id="PS51318">
    <property type="entry name" value="TAT"/>
    <property type="match status" value="1"/>
</dbReference>
<evidence type="ECO:0000313" key="7">
    <source>
        <dbReference type="EMBL" id="APD11390.1"/>
    </source>
</evidence>
<reference evidence="8" key="1">
    <citation type="submission" date="2015-02" db="EMBL/GenBank/DDBJ databases">
        <title>Complete Genome Sequencing of Pandoraea vervacti NS15 sp. nov.</title>
        <authorList>
            <person name="Chan K.-G."/>
        </authorList>
    </citation>
    <scope>NUCLEOTIDE SEQUENCE [LARGE SCALE GENOMIC DNA]</scope>
    <source>
        <strain evidence="8">NS15</strain>
    </source>
</reference>
<proteinExistence type="predicted"/>
<dbReference type="Gene3D" id="3.40.80.10">
    <property type="entry name" value="Peptidoglycan recognition protein-like"/>
    <property type="match status" value="1"/>
</dbReference>
<accession>A0ABN4U7K6</accession>